<dbReference type="GO" id="GO:0003700">
    <property type="term" value="F:DNA-binding transcription factor activity"/>
    <property type="evidence" value="ECO:0007669"/>
    <property type="project" value="InterPro"/>
</dbReference>
<evidence type="ECO:0000313" key="10">
    <source>
        <dbReference type="Proteomes" id="UP000589351"/>
    </source>
</evidence>
<keyword evidence="4 6" id="KW-0346">Stress response</keyword>
<evidence type="ECO:0000259" key="8">
    <source>
        <dbReference type="Pfam" id="PF08220"/>
    </source>
</evidence>
<dbReference type="Pfam" id="PF01628">
    <property type="entry name" value="HrcA"/>
    <property type="match status" value="1"/>
</dbReference>
<feature type="domain" description="HTH deoR-type" evidence="8">
    <location>
        <begin position="34"/>
        <end position="59"/>
    </location>
</feature>
<keyword evidence="2" id="KW-0423">Lactose metabolism</keyword>
<dbReference type="Proteomes" id="UP000589351">
    <property type="component" value="Unassembled WGS sequence"/>
</dbReference>
<dbReference type="PANTHER" id="PTHR34824">
    <property type="entry name" value="HEAT-INDUCIBLE TRANSCRIPTION REPRESSOR HRCA"/>
    <property type="match status" value="1"/>
</dbReference>
<gene>
    <name evidence="6 9" type="primary">hrcA</name>
    <name evidence="9" type="ORF">JEODO184_01347</name>
</gene>
<evidence type="ECO:0000259" key="7">
    <source>
        <dbReference type="Pfam" id="PF01628"/>
    </source>
</evidence>
<evidence type="ECO:0000256" key="2">
    <source>
        <dbReference type="ARBA" id="ARBA00022736"/>
    </source>
</evidence>
<dbReference type="GO" id="GO:0005988">
    <property type="term" value="P:lactose metabolic process"/>
    <property type="evidence" value="ECO:0007669"/>
    <property type="project" value="UniProtKB-KW"/>
</dbReference>
<dbReference type="GO" id="GO:0003677">
    <property type="term" value="F:DNA binding"/>
    <property type="evidence" value="ECO:0007669"/>
    <property type="project" value="InterPro"/>
</dbReference>
<keyword evidence="1 6" id="KW-0678">Repressor</keyword>
<dbReference type="AlphaFoldDB" id="A0A6V7RL64"/>
<keyword evidence="5 6" id="KW-0804">Transcription</keyword>
<dbReference type="RefSeq" id="WP_185125852.1">
    <property type="nucleotide sequence ID" value="NZ_CAJEWD010000008.1"/>
</dbReference>
<dbReference type="EMBL" id="CAJEWD010000008">
    <property type="protein sequence ID" value="CAD2078312.1"/>
    <property type="molecule type" value="Genomic_DNA"/>
</dbReference>
<dbReference type="InterPro" id="IPR021153">
    <property type="entry name" value="HrcA_C"/>
</dbReference>
<protein>
    <recommendedName>
        <fullName evidence="6">Heat-inducible transcription repressor HrcA</fullName>
    </recommendedName>
</protein>
<dbReference type="InterPro" id="IPR001034">
    <property type="entry name" value="DeoR_HTH"/>
</dbReference>
<dbReference type="PIRSF" id="PIRSF005485">
    <property type="entry name" value="HrcA"/>
    <property type="match status" value="1"/>
</dbReference>
<evidence type="ECO:0000256" key="6">
    <source>
        <dbReference type="HAMAP-Rule" id="MF_00081"/>
    </source>
</evidence>
<proteinExistence type="inferred from homology"/>
<accession>A0A6V7RL64</accession>
<sequence>MLTERQKIILELIVDDFLEVMTPISSNYLLNKYQFNVSSATIRNDMAALEQEGYLVKVHTSSGRMPSRKALKYYIEELKYEIIQDPPQPIEFNTPVDNTKNFTQSLATSISERLGHLTQVSLTDEDERIKGMYITPLTDSAGIAIIVLDTGNIKQLPVKTGRGVTVEDLSKLSNFFNNLLMDKRLGDSRLILNENTVVPTEIRHLFDQLSTQINAAIVKPRRTVGHAGFSFLLKDMKDELDTLEHIYEDIESESLQQTVEQLSSNDVNIYFGDELDDSYKSISVITTNFDYSGLSGNLMVIGPELMGYKHVINLLHSFKKGV</sequence>
<dbReference type="Gene3D" id="3.30.390.60">
    <property type="entry name" value="Heat-inducible transcription repressor hrca homolog, domain 3"/>
    <property type="match status" value="1"/>
</dbReference>
<dbReference type="SUPFAM" id="SSF55781">
    <property type="entry name" value="GAF domain-like"/>
    <property type="match status" value="1"/>
</dbReference>
<dbReference type="GO" id="GO:0045892">
    <property type="term" value="P:negative regulation of DNA-templated transcription"/>
    <property type="evidence" value="ECO:0007669"/>
    <property type="project" value="UniProtKB-UniRule"/>
</dbReference>
<dbReference type="PANTHER" id="PTHR34824:SF1">
    <property type="entry name" value="HEAT-INDUCIBLE TRANSCRIPTION REPRESSOR HRCA"/>
    <property type="match status" value="1"/>
</dbReference>
<dbReference type="InterPro" id="IPR029016">
    <property type="entry name" value="GAF-like_dom_sf"/>
</dbReference>
<reference evidence="9 10" key="1">
    <citation type="submission" date="2020-07" db="EMBL/GenBank/DDBJ databases">
        <authorList>
            <person name="Criscuolo A."/>
        </authorList>
    </citation>
    <scope>NUCLEOTIDE SEQUENCE [LARGE SCALE GENOMIC DNA]</scope>
    <source>
        <strain evidence="9">CIP111649</strain>
    </source>
</reference>
<evidence type="ECO:0000256" key="4">
    <source>
        <dbReference type="ARBA" id="ARBA00023016"/>
    </source>
</evidence>
<organism evidence="9 10">
    <name type="scientific">Jeotgalicoccus meleagridis</name>
    <dbReference type="NCBI Taxonomy" id="2759181"/>
    <lineage>
        <taxon>Bacteria</taxon>
        <taxon>Bacillati</taxon>
        <taxon>Bacillota</taxon>
        <taxon>Bacilli</taxon>
        <taxon>Bacillales</taxon>
        <taxon>Staphylococcaceae</taxon>
        <taxon>Jeotgalicoccus</taxon>
    </lineage>
</organism>
<dbReference type="SUPFAM" id="SSF46785">
    <property type="entry name" value="Winged helix' DNA-binding domain"/>
    <property type="match status" value="1"/>
</dbReference>
<evidence type="ECO:0000256" key="5">
    <source>
        <dbReference type="ARBA" id="ARBA00023163"/>
    </source>
</evidence>
<dbReference type="InterPro" id="IPR036388">
    <property type="entry name" value="WH-like_DNA-bd_sf"/>
</dbReference>
<comment type="similarity">
    <text evidence="6">Belongs to the HrcA family.</text>
</comment>
<feature type="domain" description="Heat-inducible transcription repressor HrcA C-terminal" evidence="7">
    <location>
        <begin position="118"/>
        <end position="312"/>
    </location>
</feature>
<dbReference type="InterPro" id="IPR023120">
    <property type="entry name" value="WHTH_transcript_rep_HrcA_IDD"/>
</dbReference>
<dbReference type="Pfam" id="PF08220">
    <property type="entry name" value="HTH_DeoR"/>
    <property type="match status" value="1"/>
</dbReference>
<keyword evidence="3 6" id="KW-0805">Transcription regulation</keyword>
<evidence type="ECO:0000256" key="3">
    <source>
        <dbReference type="ARBA" id="ARBA00023015"/>
    </source>
</evidence>
<dbReference type="HAMAP" id="MF_00081">
    <property type="entry name" value="HrcA"/>
    <property type="match status" value="1"/>
</dbReference>
<dbReference type="InterPro" id="IPR002571">
    <property type="entry name" value="HrcA"/>
</dbReference>
<evidence type="ECO:0000313" key="9">
    <source>
        <dbReference type="EMBL" id="CAD2078312.1"/>
    </source>
</evidence>
<dbReference type="Gene3D" id="3.30.450.40">
    <property type="match status" value="1"/>
</dbReference>
<dbReference type="NCBIfam" id="TIGR00331">
    <property type="entry name" value="hrcA"/>
    <property type="match status" value="1"/>
</dbReference>
<dbReference type="InterPro" id="IPR036390">
    <property type="entry name" value="WH_DNA-bd_sf"/>
</dbReference>
<dbReference type="Gene3D" id="1.10.10.10">
    <property type="entry name" value="Winged helix-like DNA-binding domain superfamily/Winged helix DNA-binding domain"/>
    <property type="match status" value="1"/>
</dbReference>
<comment type="caution">
    <text evidence="9">The sequence shown here is derived from an EMBL/GenBank/DDBJ whole genome shotgun (WGS) entry which is preliminary data.</text>
</comment>
<keyword evidence="10" id="KW-1185">Reference proteome</keyword>
<name>A0A6V7RL64_9STAP</name>
<evidence type="ECO:0000256" key="1">
    <source>
        <dbReference type="ARBA" id="ARBA00022491"/>
    </source>
</evidence>
<comment type="function">
    <text evidence="6">Negative regulator of class I heat shock genes (grpE-dnaK-dnaJ and groELS operons). Prevents heat-shock induction of these operons.</text>
</comment>